<dbReference type="AlphaFoldDB" id="A0A382SEB1"/>
<protein>
    <recommendedName>
        <fullName evidence="2">Methyltransferase domain-containing protein</fullName>
    </recommendedName>
</protein>
<sequence length="214" mass="25117">MILNFLRRKIINLACDVLNIKGWSGKKHWKLFQEVFSRKKKFKELAILGVYHGKDLSYICSSLKKNNVKDFKIYAVDLFENVAMADWGPENQHLNWNDIKIEPPSLKKAKSIIKLLGFSKNVIFIKGDFKKLADYKPKLDFFYIDLSHDYKTTCDAIELCVKFSDDETIMMGDDYGDGGFLGQRWEVKKAVSDKFKDFKIHYNLFWESNKKNFI</sequence>
<dbReference type="InterPro" id="IPR029063">
    <property type="entry name" value="SAM-dependent_MTases_sf"/>
</dbReference>
<dbReference type="EMBL" id="UINC01128009">
    <property type="protein sequence ID" value="SVD07498.1"/>
    <property type="molecule type" value="Genomic_DNA"/>
</dbReference>
<evidence type="ECO:0008006" key="2">
    <source>
        <dbReference type="Google" id="ProtNLM"/>
    </source>
</evidence>
<dbReference type="Gene3D" id="3.40.50.150">
    <property type="entry name" value="Vaccinia Virus protein VP39"/>
    <property type="match status" value="1"/>
</dbReference>
<gene>
    <name evidence="1" type="ORF">METZ01_LOCUS360352</name>
</gene>
<name>A0A382SEB1_9ZZZZ</name>
<evidence type="ECO:0000313" key="1">
    <source>
        <dbReference type="EMBL" id="SVD07498.1"/>
    </source>
</evidence>
<accession>A0A382SEB1</accession>
<dbReference type="SUPFAM" id="SSF53335">
    <property type="entry name" value="S-adenosyl-L-methionine-dependent methyltransferases"/>
    <property type="match status" value="1"/>
</dbReference>
<reference evidence="1" key="1">
    <citation type="submission" date="2018-05" db="EMBL/GenBank/DDBJ databases">
        <authorList>
            <person name="Lanie J.A."/>
            <person name="Ng W.-L."/>
            <person name="Kazmierczak K.M."/>
            <person name="Andrzejewski T.M."/>
            <person name="Davidsen T.M."/>
            <person name="Wayne K.J."/>
            <person name="Tettelin H."/>
            <person name="Glass J.I."/>
            <person name="Rusch D."/>
            <person name="Podicherti R."/>
            <person name="Tsui H.-C.T."/>
            <person name="Winkler M.E."/>
        </authorList>
    </citation>
    <scope>NUCLEOTIDE SEQUENCE</scope>
</reference>
<dbReference type="Pfam" id="PF13578">
    <property type="entry name" value="Methyltransf_24"/>
    <property type="match status" value="1"/>
</dbReference>
<organism evidence="1">
    <name type="scientific">marine metagenome</name>
    <dbReference type="NCBI Taxonomy" id="408172"/>
    <lineage>
        <taxon>unclassified sequences</taxon>
        <taxon>metagenomes</taxon>
        <taxon>ecological metagenomes</taxon>
    </lineage>
</organism>
<proteinExistence type="predicted"/>